<name>A0ABX7APR5_9BACI</name>
<evidence type="ECO:0000259" key="1">
    <source>
        <dbReference type="PROSITE" id="PS50994"/>
    </source>
</evidence>
<dbReference type="InterPro" id="IPR012337">
    <property type="entry name" value="RNaseH-like_sf"/>
</dbReference>
<dbReference type="InterPro" id="IPR050900">
    <property type="entry name" value="Transposase_IS3/IS150/IS904"/>
</dbReference>
<proteinExistence type="predicted"/>
<accession>A0ABX7APR5</accession>
<dbReference type="Pfam" id="PF13333">
    <property type="entry name" value="rve_2"/>
    <property type="match status" value="1"/>
</dbReference>
<dbReference type="EMBL" id="CP067341">
    <property type="protein sequence ID" value="QQP11941.1"/>
    <property type="molecule type" value="Genomic_DNA"/>
</dbReference>
<dbReference type="Gene3D" id="3.30.420.10">
    <property type="entry name" value="Ribonuclease H-like superfamily/Ribonuclease H"/>
    <property type="match status" value="1"/>
</dbReference>
<dbReference type="InterPro" id="IPR036397">
    <property type="entry name" value="RNaseH_sf"/>
</dbReference>
<dbReference type="PROSITE" id="PS50994">
    <property type="entry name" value="INTEGRASE"/>
    <property type="match status" value="1"/>
</dbReference>
<feature type="domain" description="Integrase catalytic" evidence="1">
    <location>
        <begin position="277"/>
        <end position="441"/>
    </location>
</feature>
<evidence type="ECO:0000313" key="3">
    <source>
        <dbReference type="Proteomes" id="UP000596049"/>
    </source>
</evidence>
<protein>
    <submittedName>
        <fullName evidence="2">IS3 family transposase</fullName>
    </submittedName>
</protein>
<dbReference type="InterPro" id="IPR046929">
    <property type="entry name" value="HTH_Tnp"/>
</dbReference>
<dbReference type="Pfam" id="PF20310">
    <property type="entry name" value="HTH_Tnp_2"/>
    <property type="match status" value="1"/>
</dbReference>
<reference evidence="2 3" key="1">
    <citation type="submission" date="2020-01" db="EMBL/GenBank/DDBJ databases">
        <authorList>
            <person name="Liu G."/>
            <person name="Liu B."/>
        </authorList>
    </citation>
    <scope>NUCLEOTIDE SEQUENCE [LARGE SCALE GENOMIC DNA]</scope>
    <source>
        <strain evidence="2 3">FJAT-51161</strain>
    </source>
</reference>
<dbReference type="InterPro" id="IPR048020">
    <property type="entry name" value="Transpos_IS3"/>
</dbReference>
<dbReference type="PANTHER" id="PTHR46889:SF4">
    <property type="entry name" value="TRANSPOSASE INSO FOR INSERTION SEQUENCE ELEMENT IS911B-RELATED"/>
    <property type="match status" value="1"/>
</dbReference>
<evidence type="ECO:0000313" key="2">
    <source>
        <dbReference type="EMBL" id="QQP11941.1"/>
    </source>
</evidence>
<dbReference type="Pfam" id="PF00665">
    <property type="entry name" value="rve"/>
    <property type="match status" value="1"/>
</dbReference>
<dbReference type="InterPro" id="IPR009057">
    <property type="entry name" value="Homeodomain-like_sf"/>
</dbReference>
<dbReference type="Proteomes" id="UP000596049">
    <property type="component" value="Chromosome"/>
</dbReference>
<organism evidence="2 3">
    <name type="scientific">Lysinibacillus agricola</name>
    <dbReference type="NCBI Taxonomy" id="2590012"/>
    <lineage>
        <taxon>Bacteria</taxon>
        <taxon>Bacillati</taxon>
        <taxon>Bacillota</taxon>
        <taxon>Bacilli</taxon>
        <taxon>Bacillales</taxon>
        <taxon>Bacillaceae</taxon>
        <taxon>Lysinibacillus</taxon>
    </lineage>
</organism>
<dbReference type="InterPro" id="IPR001584">
    <property type="entry name" value="Integrase_cat-core"/>
</dbReference>
<keyword evidence="3" id="KW-1185">Reference proteome</keyword>
<dbReference type="PANTHER" id="PTHR46889">
    <property type="entry name" value="TRANSPOSASE INSF FOR INSERTION SEQUENCE IS3B-RELATED"/>
    <property type="match status" value="1"/>
</dbReference>
<gene>
    <name evidence="2" type="ORF">FJQ98_22845</name>
</gene>
<dbReference type="RefSeq" id="WP_201406551.1">
    <property type="nucleotide sequence ID" value="NZ_CP067341.1"/>
</dbReference>
<dbReference type="NCBIfam" id="NF033516">
    <property type="entry name" value="transpos_IS3"/>
    <property type="match status" value="1"/>
</dbReference>
<sequence>MSKIIFSPKQILQLQKNPNVQQVSERTITYTDTFKSQFIDEYFAGKTPRQIFKEYGFDEEIIGIKRIEQSAFRWRKAYEKNGLIGLTDTRKSGSGRPIKRELTAAEVIERQAARIQLLEGQVDLLKKLEATERGLLNDSQKLSTNKVFQLISDTLTQFPFERMVTYFCNLLKVSRSGYYSYLQASDARALREQKDLKARDLIFKKPLIVVVIRKALVRLKMTLEQDFSMCDEPKKIQRIMRKFGIVCPHRKPNPYKQMAKATKEHRVVPNKLNREFKQGIPGKVLLTDISYVPYNGKCMAYLSTIKDASTNEILAYHVSDRITLEIATETIKKLISNKRVQLHSEAFIHSDQGVHYTSPRYQTLLKKHGLGQSMSRRGNCWDNAPQESFFGHFKDEVDFSSLKTLEELKAKINHYMVYYNNYRYQWNLKRMAPVQYRNHLLAA</sequence>
<dbReference type="SUPFAM" id="SSF53098">
    <property type="entry name" value="Ribonuclease H-like"/>
    <property type="match status" value="1"/>
</dbReference>
<dbReference type="SUPFAM" id="SSF46689">
    <property type="entry name" value="Homeodomain-like"/>
    <property type="match status" value="1"/>
</dbReference>